<organism evidence="2">
    <name type="scientific">uncultured Caudovirales phage</name>
    <dbReference type="NCBI Taxonomy" id="2100421"/>
    <lineage>
        <taxon>Viruses</taxon>
        <taxon>Duplodnaviria</taxon>
        <taxon>Heunggongvirae</taxon>
        <taxon>Uroviricota</taxon>
        <taxon>Caudoviricetes</taxon>
        <taxon>Peduoviridae</taxon>
        <taxon>Maltschvirus</taxon>
        <taxon>Maltschvirus maltsch</taxon>
    </lineage>
</organism>
<protein>
    <submittedName>
        <fullName evidence="2">GcrA cell cycle regulator</fullName>
    </submittedName>
</protein>
<gene>
    <name evidence="2" type="ORF">UFOVP661_12</name>
</gene>
<dbReference type="Pfam" id="PF07750">
    <property type="entry name" value="GcrA"/>
    <property type="match status" value="1"/>
</dbReference>
<name>A0A6J5NJY0_9CAUD</name>
<reference evidence="2" key="1">
    <citation type="submission" date="2020-04" db="EMBL/GenBank/DDBJ databases">
        <authorList>
            <person name="Chiriac C."/>
            <person name="Salcher M."/>
            <person name="Ghai R."/>
            <person name="Kavagutti S V."/>
        </authorList>
    </citation>
    <scope>NUCLEOTIDE SEQUENCE</scope>
</reference>
<sequence length="170" mass="19445">MKSEIIEMWNNGATSGDIANHFEVTRNIVMGTVYRAQKEGLAVKKGPQTPKQKELPSYPPKPRKKALSPVEDKKNQLADKHVTTNKRIGPATTTLPVTKRPVKMKTMMELTPHDCRWMFADGMYCSQAVDSILRPWCKEHYRLVYVPRKPRSVNASRTIAMANFNFSRVR</sequence>
<dbReference type="InterPro" id="IPR011681">
    <property type="entry name" value="GcrA"/>
</dbReference>
<evidence type="ECO:0000313" key="2">
    <source>
        <dbReference type="EMBL" id="CAB4155694.1"/>
    </source>
</evidence>
<evidence type="ECO:0000256" key="1">
    <source>
        <dbReference type="SAM" id="MobiDB-lite"/>
    </source>
</evidence>
<proteinExistence type="predicted"/>
<accession>A0A6J5NJY0</accession>
<feature type="region of interest" description="Disordered" evidence="1">
    <location>
        <begin position="40"/>
        <end position="77"/>
    </location>
</feature>
<dbReference type="EMBL" id="LR796642">
    <property type="protein sequence ID" value="CAB4155694.1"/>
    <property type="molecule type" value="Genomic_DNA"/>
</dbReference>